<dbReference type="EMBL" id="CP036262">
    <property type="protein sequence ID" value="QDS96027.1"/>
    <property type="molecule type" value="Genomic_DNA"/>
</dbReference>
<keyword evidence="2" id="KW-0805">Transcription regulation</keyword>
<dbReference type="SUPFAM" id="SSF88659">
    <property type="entry name" value="Sigma3 and sigma4 domains of RNA polymerase sigma factors"/>
    <property type="match status" value="1"/>
</dbReference>
<dbReference type="SUPFAM" id="SSF88946">
    <property type="entry name" value="Sigma2 domain of RNA polymerase sigma factors"/>
    <property type="match status" value="1"/>
</dbReference>
<sequence>MWIADAKQMEPQAWSRLVTVFGPIVYRWCRVAGVPAGDAPDVVQEVFTSVARGIQNFERQKSSGSFRSWLATITRSRATDYFRRAAKQQQAAGGTEAMYALQQLAENVESTITPTNVQSDISKQLLLQVQAEFESTTWDAFWQTTIEGKSASEVAEATGLSRASVYQAKSRILKSLRKRLAESS</sequence>
<dbReference type="Pfam" id="PF04542">
    <property type="entry name" value="Sigma70_r2"/>
    <property type="match status" value="1"/>
</dbReference>
<evidence type="ECO:0000313" key="7">
    <source>
        <dbReference type="EMBL" id="QDS96027.1"/>
    </source>
</evidence>
<keyword evidence="8" id="KW-1185">Reference proteome</keyword>
<evidence type="ECO:0000259" key="6">
    <source>
        <dbReference type="Pfam" id="PF04542"/>
    </source>
</evidence>
<dbReference type="PANTHER" id="PTHR43133:SF8">
    <property type="entry name" value="RNA POLYMERASE SIGMA FACTOR HI_1459-RELATED"/>
    <property type="match status" value="1"/>
</dbReference>
<dbReference type="Gene3D" id="1.10.1740.10">
    <property type="match status" value="1"/>
</dbReference>
<evidence type="ECO:0000256" key="1">
    <source>
        <dbReference type="ARBA" id="ARBA00010641"/>
    </source>
</evidence>
<dbReference type="InterPro" id="IPR013325">
    <property type="entry name" value="RNA_pol_sigma_r2"/>
</dbReference>
<dbReference type="GO" id="GO:0006352">
    <property type="term" value="P:DNA-templated transcription initiation"/>
    <property type="evidence" value="ECO:0007669"/>
    <property type="project" value="InterPro"/>
</dbReference>
<gene>
    <name evidence="7" type="primary">sigE_3</name>
    <name evidence="7" type="ORF">FF011L_48310</name>
</gene>
<dbReference type="NCBIfam" id="TIGR02937">
    <property type="entry name" value="sigma70-ECF"/>
    <property type="match status" value="1"/>
</dbReference>
<reference evidence="7 8" key="1">
    <citation type="submission" date="2019-02" db="EMBL/GenBank/DDBJ databases">
        <title>Deep-cultivation of Planctomycetes and their phenomic and genomic characterization uncovers novel biology.</title>
        <authorList>
            <person name="Wiegand S."/>
            <person name="Jogler M."/>
            <person name="Boedeker C."/>
            <person name="Pinto D."/>
            <person name="Vollmers J."/>
            <person name="Rivas-Marin E."/>
            <person name="Kohn T."/>
            <person name="Peeters S.H."/>
            <person name="Heuer A."/>
            <person name="Rast P."/>
            <person name="Oberbeckmann S."/>
            <person name="Bunk B."/>
            <person name="Jeske O."/>
            <person name="Meyerdierks A."/>
            <person name="Storesund J.E."/>
            <person name="Kallscheuer N."/>
            <person name="Luecker S."/>
            <person name="Lage O.M."/>
            <person name="Pohl T."/>
            <person name="Merkel B.J."/>
            <person name="Hornburger P."/>
            <person name="Mueller R.-W."/>
            <person name="Bruemmer F."/>
            <person name="Labrenz M."/>
            <person name="Spormann A.M."/>
            <person name="Op den Camp H."/>
            <person name="Overmann J."/>
            <person name="Amann R."/>
            <person name="Jetten M.S.M."/>
            <person name="Mascher T."/>
            <person name="Medema M.H."/>
            <person name="Devos D.P."/>
            <person name="Kaster A.-K."/>
            <person name="Ovreas L."/>
            <person name="Rohde M."/>
            <person name="Galperin M.Y."/>
            <person name="Jogler C."/>
        </authorList>
    </citation>
    <scope>NUCLEOTIDE SEQUENCE [LARGE SCALE GENOMIC DNA]</scope>
    <source>
        <strain evidence="7 8">FF011L</strain>
    </source>
</reference>
<protein>
    <submittedName>
        <fullName evidence="7">ECF RNA polymerase sigma factor SigE</fullName>
    </submittedName>
</protein>
<dbReference type="KEGG" id="rml:FF011L_48310"/>
<keyword evidence="5" id="KW-0804">Transcription</keyword>
<evidence type="ECO:0000256" key="2">
    <source>
        <dbReference type="ARBA" id="ARBA00023015"/>
    </source>
</evidence>
<dbReference type="Gene3D" id="1.10.10.10">
    <property type="entry name" value="Winged helix-like DNA-binding domain superfamily/Winged helix DNA-binding domain"/>
    <property type="match status" value="1"/>
</dbReference>
<evidence type="ECO:0000256" key="4">
    <source>
        <dbReference type="ARBA" id="ARBA00023125"/>
    </source>
</evidence>
<keyword evidence="4" id="KW-0238">DNA-binding</keyword>
<dbReference type="InterPro" id="IPR013324">
    <property type="entry name" value="RNA_pol_sigma_r3/r4-like"/>
</dbReference>
<organism evidence="7 8">
    <name type="scientific">Roseimaritima multifibrata</name>
    <dbReference type="NCBI Taxonomy" id="1930274"/>
    <lineage>
        <taxon>Bacteria</taxon>
        <taxon>Pseudomonadati</taxon>
        <taxon>Planctomycetota</taxon>
        <taxon>Planctomycetia</taxon>
        <taxon>Pirellulales</taxon>
        <taxon>Pirellulaceae</taxon>
        <taxon>Roseimaritima</taxon>
    </lineage>
</organism>
<name>A0A517MML8_9BACT</name>
<proteinExistence type="inferred from homology"/>
<dbReference type="InterPro" id="IPR036388">
    <property type="entry name" value="WH-like_DNA-bd_sf"/>
</dbReference>
<dbReference type="PANTHER" id="PTHR43133">
    <property type="entry name" value="RNA POLYMERASE ECF-TYPE SIGMA FACTO"/>
    <property type="match status" value="1"/>
</dbReference>
<dbReference type="AlphaFoldDB" id="A0A517MML8"/>
<keyword evidence="3" id="KW-0731">Sigma factor</keyword>
<dbReference type="GO" id="GO:0003677">
    <property type="term" value="F:DNA binding"/>
    <property type="evidence" value="ECO:0007669"/>
    <property type="project" value="UniProtKB-KW"/>
</dbReference>
<evidence type="ECO:0000313" key="8">
    <source>
        <dbReference type="Proteomes" id="UP000320672"/>
    </source>
</evidence>
<dbReference type="InterPro" id="IPR014284">
    <property type="entry name" value="RNA_pol_sigma-70_dom"/>
</dbReference>
<feature type="domain" description="RNA polymerase sigma-70 region 2" evidence="6">
    <location>
        <begin position="18"/>
        <end position="87"/>
    </location>
</feature>
<evidence type="ECO:0000256" key="3">
    <source>
        <dbReference type="ARBA" id="ARBA00023082"/>
    </source>
</evidence>
<dbReference type="Proteomes" id="UP000320672">
    <property type="component" value="Chromosome"/>
</dbReference>
<comment type="similarity">
    <text evidence="1">Belongs to the sigma-70 factor family. ECF subfamily.</text>
</comment>
<dbReference type="InterPro" id="IPR039425">
    <property type="entry name" value="RNA_pol_sigma-70-like"/>
</dbReference>
<accession>A0A517MML8</accession>
<evidence type="ECO:0000256" key="5">
    <source>
        <dbReference type="ARBA" id="ARBA00023163"/>
    </source>
</evidence>
<dbReference type="GO" id="GO:0016987">
    <property type="term" value="F:sigma factor activity"/>
    <property type="evidence" value="ECO:0007669"/>
    <property type="project" value="UniProtKB-KW"/>
</dbReference>
<dbReference type="InterPro" id="IPR007627">
    <property type="entry name" value="RNA_pol_sigma70_r2"/>
</dbReference>